<dbReference type="AlphaFoldDB" id="A0A0R3RMT5"/>
<sequence length="60" mass="6373">MMEDMRKTLVLLIVLLAIVSVDSFGWGYSYYGGQPNQDYGESAAFNAGGAIAGAVLGKKK</sequence>
<feature type="signal peptide" evidence="1">
    <location>
        <begin position="1"/>
        <end position="23"/>
    </location>
</feature>
<organism evidence="2 3">
    <name type="scientific">Elaeophora elaphi</name>
    <dbReference type="NCBI Taxonomy" id="1147741"/>
    <lineage>
        <taxon>Eukaryota</taxon>
        <taxon>Metazoa</taxon>
        <taxon>Ecdysozoa</taxon>
        <taxon>Nematoda</taxon>
        <taxon>Chromadorea</taxon>
        <taxon>Rhabditida</taxon>
        <taxon>Spirurina</taxon>
        <taxon>Spiruromorpha</taxon>
        <taxon>Filarioidea</taxon>
        <taxon>Onchocercidae</taxon>
        <taxon>Elaeophora</taxon>
    </lineage>
</organism>
<protein>
    <submittedName>
        <fullName evidence="3">Glycine zipper 2TM domain-containing protein</fullName>
    </submittedName>
</protein>
<proteinExistence type="predicted"/>
<keyword evidence="1" id="KW-0732">Signal</keyword>
<dbReference type="Proteomes" id="UP000050640">
    <property type="component" value="Unplaced"/>
</dbReference>
<dbReference type="WBParaSite" id="EEL_0000279501-mRNA-1">
    <property type="protein sequence ID" value="EEL_0000279501-mRNA-1"/>
    <property type="gene ID" value="EEL_0000279501"/>
</dbReference>
<name>A0A0R3RMT5_9BILA</name>
<evidence type="ECO:0000313" key="3">
    <source>
        <dbReference type="WBParaSite" id="EEL_0000279501-mRNA-1"/>
    </source>
</evidence>
<feature type="chain" id="PRO_5006447648" evidence="1">
    <location>
        <begin position="24"/>
        <end position="60"/>
    </location>
</feature>
<reference evidence="3" key="1">
    <citation type="submission" date="2017-02" db="UniProtKB">
        <authorList>
            <consortium name="WormBaseParasite"/>
        </authorList>
    </citation>
    <scope>IDENTIFICATION</scope>
</reference>
<evidence type="ECO:0000256" key="1">
    <source>
        <dbReference type="SAM" id="SignalP"/>
    </source>
</evidence>
<evidence type="ECO:0000313" key="2">
    <source>
        <dbReference type="Proteomes" id="UP000050640"/>
    </source>
</evidence>
<keyword evidence="2" id="KW-1185">Reference proteome</keyword>
<accession>A0A0R3RMT5</accession>